<name>A0ABR4E4H9_9PEZI</name>
<dbReference type="EMBL" id="JBAWTH010000102">
    <property type="protein sequence ID" value="KAL2277314.1"/>
    <property type="molecule type" value="Genomic_DNA"/>
</dbReference>
<reference evidence="1 2" key="1">
    <citation type="submission" date="2024-03" db="EMBL/GenBank/DDBJ databases">
        <title>A high-quality draft genome sequence of Diaporthe vaccinii, a causative agent of upright dieback and viscid rot disease in cranberry plants.</title>
        <authorList>
            <person name="Sarrasin M."/>
            <person name="Lang B.F."/>
            <person name="Burger G."/>
        </authorList>
    </citation>
    <scope>NUCLEOTIDE SEQUENCE [LARGE SCALE GENOMIC DNA]</scope>
    <source>
        <strain evidence="1 2">IS7</strain>
    </source>
</reference>
<evidence type="ECO:0000313" key="1">
    <source>
        <dbReference type="EMBL" id="KAL2277314.1"/>
    </source>
</evidence>
<keyword evidence="2" id="KW-1185">Reference proteome</keyword>
<comment type="caution">
    <text evidence="1">The sequence shown here is derived from an EMBL/GenBank/DDBJ whole genome shotgun (WGS) entry which is preliminary data.</text>
</comment>
<accession>A0ABR4E4H9</accession>
<organism evidence="1 2">
    <name type="scientific">Diaporthe vaccinii</name>
    <dbReference type="NCBI Taxonomy" id="105482"/>
    <lineage>
        <taxon>Eukaryota</taxon>
        <taxon>Fungi</taxon>
        <taxon>Dikarya</taxon>
        <taxon>Ascomycota</taxon>
        <taxon>Pezizomycotina</taxon>
        <taxon>Sordariomycetes</taxon>
        <taxon>Sordariomycetidae</taxon>
        <taxon>Diaporthales</taxon>
        <taxon>Diaporthaceae</taxon>
        <taxon>Diaporthe</taxon>
        <taxon>Diaporthe eres species complex</taxon>
    </lineage>
</organism>
<proteinExistence type="predicted"/>
<evidence type="ECO:0000313" key="2">
    <source>
        <dbReference type="Proteomes" id="UP001600888"/>
    </source>
</evidence>
<protein>
    <submittedName>
        <fullName evidence="1">Uncharacterized protein</fullName>
    </submittedName>
</protein>
<sequence length="140" mass="15959">MACAHQSHSTGASHFWHAIKRWSSSIRNDSSRHLHPRGLPALSRHTHTHFKVRPAQPSSSLSPQKMIVVNTRGSLLPVISMKPFVHVQIEKRPRSRPGWPSINAEKHNRTWPIYGRKVCMRTNLSLLTTIYNSDGLRCTL</sequence>
<gene>
    <name evidence="1" type="ORF">FJTKL_00151</name>
</gene>
<dbReference type="Proteomes" id="UP001600888">
    <property type="component" value="Unassembled WGS sequence"/>
</dbReference>